<dbReference type="SMART" id="SM00033">
    <property type="entry name" value="CH"/>
    <property type="match status" value="1"/>
</dbReference>
<evidence type="ECO:0000313" key="14">
    <source>
        <dbReference type="EMBL" id="KOB64931.1"/>
    </source>
</evidence>
<dbReference type="SMART" id="SM00015">
    <property type="entry name" value="IQ"/>
    <property type="match status" value="24"/>
</dbReference>
<keyword evidence="4" id="KW-0597">Phosphoprotein</keyword>
<dbReference type="GO" id="GO:0007051">
    <property type="term" value="P:spindle organization"/>
    <property type="evidence" value="ECO:0007669"/>
    <property type="project" value="TreeGrafter"/>
</dbReference>
<dbReference type="PANTHER" id="PTHR22706">
    <property type="entry name" value="ASSEMBLY FACTOR FOR SPINDLE MICROTUBULES"/>
    <property type="match status" value="1"/>
</dbReference>
<evidence type="ECO:0000256" key="12">
    <source>
        <dbReference type="SAM" id="MobiDB-lite"/>
    </source>
</evidence>
<name>A0A0L7KPD0_OPEBR</name>
<dbReference type="FunFam" id="1.10.418.10:FF:000051">
    <property type="entry name" value="Abnormal spindle-like microcephaly-associated protein homolog"/>
    <property type="match status" value="1"/>
</dbReference>
<evidence type="ECO:0000256" key="3">
    <source>
        <dbReference type="ARBA" id="ARBA00022490"/>
    </source>
</evidence>
<reference evidence="14 15" key="1">
    <citation type="journal article" date="2015" name="Genome Biol. Evol.">
        <title>The genome of winter moth (Operophtera brumata) provides a genomic perspective on sexual dimorphism and phenology.</title>
        <authorList>
            <person name="Derks M.F."/>
            <person name="Smit S."/>
            <person name="Salis L."/>
            <person name="Schijlen E."/>
            <person name="Bossers A."/>
            <person name="Mateman C."/>
            <person name="Pijl A.S."/>
            <person name="de Ridder D."/>
            <person name="Groenen M.A."/>
            <person name="Visser M.E."/>
            <person name="Megens H.J."/>
        </authorList>
    </citation>
    <scope>NUCLEOTIDE SEQUENCE [LARGE SCALE GENOMIC DNA]</scope>
    <source>
        <strain evidence="14">WM2013NL</strain>
        <tissue evidence="14">Head and thorax</tissue>
    </source>
</reference>
<dbReference type="GO" id="GO:0051301">
    <property type="term" value="P:cell division"/>
    <property type="evidence" value="ECO:0007669"/>
    <property type="project" value="UniProtKB-KW"/>
</dbReference>
<dbReference type="PANTHER" id="PTHR22706:SF1">
    <property type="entry name" value="ASSEMBLY FACTOR FOR SPINDLE MICROTUBULES"/>
    <property type="match status" value="1"/>
</dbReference>
<proteinExistence type="predicted"/>
<evidence type="ECO:0000256" key="8">
    <source>
        <dbReference type="ARBA" id="ARBA00022860"/>
    </source>
</evidence>
<comment type="subcellular location">
    <subcellularLocation>
        <location evidence="2">Cytoplasm</location>
    </subcellularLocation>
    <subcellularLocation>
        <location evidence="1">Nucleus</location>
    </subcellularLocation>
</comment>
<dbReference type="Gene3D" id="1.20.5.190">
    <property type="match status" value="7"/>
</dbReference>
<keyword evidence="3" id="KW-0963">Cytoplasm</keyword>
<evidence type="ECO:0000256" key="7">
    <source>
        <dbReference type="ARBA" id="ARBA00022776"/>
    </source>
</evidence>
<dbReference type="Pfam" id="PF00307">
    <property type="entry name" value="CH"/>
    <property type="match status" value="1"/>
</dbReference>
<dbReference type="CDD" id="cd21223">
    <property type="entry name" value="CH_ASPM_rpt1"/>
    <property type="match status" value="1"/>
</dbReference>
<gene>
    <name evidence="14" type="ORF">OBRU01_20572</name>
</gene>
<dbReference type="PROSITE" id="PS50021">
    <property type="entry name" value="CH"/>
    <property type="match status" value="1"/>
</dbReference>
<feature type="region of interest" description="Disordered" evidence="12">
    <location>
        <begin position="420"/>
        <end position="440"/>
    </location>
</feature>
<keyword evidence="5" id="KW-0132">Cell division</keyword>
<evidence type="ECO:0000256" key="9">
    <source>
        <dbReference type="ARBA" id="ARBA00023054"/>
    </source>
</evidence>
<dbReference type="STRING" id="104452.A0A0L7KPD0"/>
<evidence type="ECO:0000256" key="1">
    <source>
        <dbReference type="ARBA" id="ARBA00004123"/>
    </source>
</evidence>
<dbReference type="GO" id="GO:0005634">
    <property type="term" value="C:nucleus"/>
    <property type="evidence" value="ECO:0007669"/>
    <property type="project" value="UniProtKB-SubCell"/>
</dbReference>
<organism evidence="14 15">
    <name type="scientific">Operophtera brumata</name>
    <name type="common">Winter moth</name>
    <name type="synonym">Phalaena brumata</name>
    <dbReference type="NCBI Taxonomy" id="104452"/>
    <lineage>
        <taxon>Eukaryota</taxon>
        <taxon>Metazoa</taxon>
        <taxon>Ecdysozoa</taxon>
        <taxon>Arthropoda</taxon>
        <taxon>Hexapoda</taxon>
        <taxon>Insecta</taxon>
        <taxon>Pterygota</taxon>
        <taxon>Neoptera</taxon>
        <taxon>Endopterygota</taxon>
        <taxon>Lepidoptera</taxon>
        <taxon>Glossata</taxon>
        <taxon>Ditrysia</taxon>
        <taxon>Geometroidea</taxon>
        <taxon>Geometridae</taxon>
        <taxon>Larentiinae</taxon>
        <taxon>Operophtera</taxon>
    </lineage>
</organism>
<feature type="domain" description="Calponin-homology (CH)" evidence="13">
    <location>
        <begin position="925"/>
        <end position="1057"/>
    </location>
</feature>
<sequence>MMISEIREREERSKNIIIMGVLEPLSDNRDERKSLDRKEVLKLTGILNPDCLEPTYIVRIGKFNSTQDTVKSLLRNKSNIKLDGLKVFSDQTPQQQMYMKHLKEQLKQRSDDGDRDLTIKYIKGITLERALPPGLDIQLPGEWLELEPETCYSVTLLWTPTQPTAVRETIRFTNECRGRYDVIVVLKSIMDIKGKNQPKGFKTSPGKRKKKIVSKKSPVSIYKKKAEIIYNTTTRIQKTVNVVQTTQHKVYQTSNKENISNFNDYSIDTYTGKCPFDSPASSDVQFDTTGIFSDMRKTNILQETYDKSDNVTINNAEVPQNVLQPSNRHNVSATNFLDDVTFTPLKSLADKTDKLDKGPKIILSLNSASDFDDSLDLKNGNKENQAHSILSITTLQPANKCSIVNHQSISNLDNQFVVSPTVSSKKHPNTSSPKEVNSPNFSINTDFSRISDLSFFPQRFSTERKCFPKINETQDILDEKMSSDTYTKESPNTPMEYNVYQMIDRPPHFFTREQPKICRQSLFREYNQLMPQHAAYEKHYLNPYEHNVWQTESRADVREARSPPRSITPPLQSIPEESVQSLHCSKTHDFDKTDQQMSTFTINRTFDKTHERSSMSTSCRQTWAKKAVRCEPDLWKMPVALAKKSMKSKSFANTRESVGSKVNTTFASNKTSQNITINQIGNVYSQSFTVDPFLSSTYYYDEEAVDRFENEFKKWLNCILTPPADLDSNVEQKIDVGKAWIENRNREVPVAPTKEYVSNLYHNSHRLKSLRKSARALLMSPENSQVFLKLNAQIEKKLIAIRTDRNLHLDVGLQKLIMELILSYNPLWLRIGLEAIYGIVLPLKSNNDIEGLTTFIIQRMFKNPHLKNKNSKSNAPNMLLPAYMEAIKKFTLKKFFMLVLFLDQAKQRKLIQHDPCLFCRNAICKESREIVIRFTREVIAGIGDITKHLRPLGYVVCHKQSYLDEYKYAVHNLALDIKDGVRLTKVMEIIMMKNGLLNQLRTPAISRLQKIHNVQVALNALKEANFKIDGEITAADIADGHREKTLSLLWQLIHVFRAPLFEKAANVLQTWWRKKYEVIVEKRRKEEKARMRLTNAASTIQYWWRRIQYNRQVEWQMQRVTSATIVVQKYSRMWLCRTRLRKIKTSVLKIETWYRSIRMIREAKFTYQKLRFERQEMLRKSAVLIQSYVRRWLCMKHYNNTVRKIIHLQTSIRRFIVRTQYLRLKDSVTFIQQKYRGKLIMRLQMRKLAEQKQSVILVQSYYRMIKQRRFFVNIKKSVQVLEDHYIALLKMRAERKNYIELKKNVIAIQALYRSKKCRMEYERQRDILIRLQRKFRANQLMKNERTTFLQTRNAAIILQKHMKSYLTMKKIRNTYIEQLTSTILIQRYFRSYLLANSQRKNYLQLRNATITLQKRYRSLLLMRRERSAYLKLKNTAVCFQRRYRAQVEMRKRKQSYKQLRDATLSIQHRYRSLIKMRKQRITYWQLKLSCLIVQRAYRAYALGKRERANYLIQKQAAVIVQNWFRNCKKGKEIKEQFQLTKQACVTIQTYYKAYIIGTKQRQEYIRIRTATICIQKYYRSYVETRTIRQQFIHMKTSTVKIQRFYKSRLDMKKQREAYLQMKSAVSHIETCYRRYREYQIVRKQYLELRKTNIYIQRKYRSVIAMRLQRCEYMRLKQATATVQQRYRALLAMRAQRKLYVTLREAVVTLQIRYRAQRLMKQTRTTYMTTVKRCVSIQRFYRAYTLGSKQRHEYLRLKQATVNIQRRYKALLAMRKERNLYVTKLNAAVYIQKRFRAQKLMLKTRKEYTDIISACKVLQSRYRAYLKGKTQREEYARLKSVTILIQTSFRMLMETRKVRCKYLVIRSVAIMIQRRFRENKRAHSIRQNEAATKIQIWFRSVQKRNACCREYLHIRKAIITIQSVIRMFIHSNRFLELKSATLTIQRYYRSYKQGHHERQTYLKVRIAIIKLQSHVRSFIHRQRYLRIRTVALKIQAVYRLKRQRALTRKLRESAAVCLLKNIRRYLAQSWYRRYREKTVLIQRIWRGKLYTRLIRCVYLHKRRFIINLQSLARGYLIRKLVQFKKQHALKLREEKREYWAASKIQSLFRGHRARVLVHESRVVELRRRWREGALRSTQDSMRTRHEEAMEVLKNISGIEIVINAFRSLELLTAVFPITYNDIASWMVGRVYEYMSVLNRSVSSVEVLKSAASIL</sequence>
<keyword evidence="10" id="KW-0539">Nucleus</keyword>
<protein>
    <submittedName>
        <fullName evidence="14">Microtubule binding protein</fullName>
    </submittedName>
</protein>
<dbReference type="Pfam" id="PF00612">
    <property type="entry name" value="IQ"/>
    <property type="match status" value="7"/>
</dbReference>
<dbReference type="Proteomes" id="UP000037510">
    <property type="component" value="Unassembled WGS sequence"/>
</dbReference>
<keyword evidence="6" id="KW-0677">Repeat</keyword>
<dbReference type="GO" id="GO:0051295">
    <property type="term" value="P:establishment of meiotic spindle localization"/>
    <property type="evidence" value="ECO:0007669"/>
    <property type="project" value="TreeGrafter"/>
</dbReference>
<dbReference type="Gene3D" id="1.10.418.10">
    <property type="entry name" value="Calponin-like domain"/>
    <property type="match status" value="1"/>
</dbReference>
<comment type="caution">
    <text evidence="14">The sequence shown here is derived from an EMBL/GenBank/DDBJ whole genome shotgun (WGS) entry which is preliminary data.</text>
</comment>
<evidence type="ECO:0000259" key="13">
    <source>
        <dbReference type="PROSITE" id="PS50021"/>
    </source>
</evidence>
<keyword evidence="8" id="KW-0112">Calmodulin-binding</keyword>
<keyword evidence="15" id="KW-1185">Reference proteome</keyword>
<dbReference type="SUPFAM" id="SSF47576">
    <property type="entry name" value="Calponin-homology domain, CH-domain"/>
    <property type="match status" value="1"/>
</dbReference>
<feature type="region of interest" description="Disordered" evidence="12">
    <location>
        <begin position="558"/>
        <end position="578"/>
    </location>
</feature>
<dbReference type="GO" id="GO:0000278">
    <property type="term" value="P:mitotic cell cycle"/>
    <property type="evidence" value="ECO:0007669"/>
    <property type="project" value="TreeGrafter"/>
</dbReference>
<keyword evidence="7" id="KW-0498">Mitosis</keyword>
<dbReference type="InterPro" id="IPR001715">
    <property type="entry name" value="CH_dom"/>
</dbReference>
<feature type="non-terminal residue" evidence="14">
    <location>
        <position position="2213"/>
    </location>
</feature>
<dbReference type="InterPro" id="IPR036872">
    <property type="entry name" value="CH_dom_sf"/>
</dbReference>
<evidence type="ECO:0000256" key="4">
    <source>
        <dbReference type="ARBA" id="ARBA00022553"/>
    </source>
</evidence>
<keyword evidence="11" id="KW-0131">Cell cycle</keyword>
<dbReference type="InterPro" id="IPR051185">
    <property type="entry name" value="ASPM"/>
</dbReference>
<dbReference type="EMBL" id="JTDY01007801">
    <property type="protein sequence ID" value="KOB64931.1"/>
    <property type="molecule type" value="Genomic_DNA"/>
</dbReference>
<evidence type="ECO:0000256" key="6">
    <source>
        <dbReference type="ARBA" id="ARBA00022737"/>
    </source>
</evidence>
<dbReference type="PROSITE" id="PS50096">
    <property type="entry name" value="IQ"/>
    <property type="match status" value="4"/>
</dbReference>
<evidence type="ECO:0000256" key="11">
    <source>
        <dbReference type="ARBA" id="ARBA00023306"/>
    </source>
</evidence>
<evidence type="ECO:0000256" key="10">
    <source>
        <dbReference type="ARBA" id="ARBA00023242"/>
    </source>
</evidence>
<evidence type="ECO:0000256" key="2">
    <source>
        <dbReference type="ARBA" id="ARBA00004496"/>
    </source>
</evidence>
<dbReference type="InterPro" id="IPR000048">
    <property type="entry name" value="IQ_motif_EF-hand-BS"/>
</dbReference>
<dbReference type="GO" id="GO:0005737">
    <property type="term" value="C:cytoplasm"/>
    <property type="evidence" value="ECO:0007669"/>
    <property type="project" value="UniProtKB-SubCell"/>
</dbReference>
<accession>A0A0L7KPD0</accession>
<dbReference type="GO" id="GO:0000922">
    <property type="term" value="C:spindle pole"/>
    <property type="evidence" value="ECO:0007669"/>
    <property type="project" value="TreeGrafter"/>
</dbReference>
<evidence type="ECO:0000256" key="5">
    <source>
        <dbReference type="ARBA" id="ARBA00022618"/>
    </source>
</evidence>
<dbReference type="GO" id="GO:0005516">
    <property type="term" value="F:calmodulin binding"/>
    <property type="evidence" value="ECO:0007669"/>
    <property type="project" value="UniProtKB-KW"/>
</dbReference>
<keyword evidence="9" id="KW-0175">Coiled coil</keyword>
<evidence type="ECO:0000313" key="15">
    <source>
        <dbReference type="Proteomes" id="UP000037510"/>
    </source>
</evidence>